<keyword evidence="5" id="KW-0206">Cytoskeleton</keyword>
<comment type="similarity">
    <text evidence="2">Belongs to the TUBGCP family.</text>
</comment>
<comment type="subcellular location">
    <subcellularLocation>
        <location evidence="1">Cytoplasm</location>
        <location evidence="1">Cytoskeleton</location>
    </subcellularLocation>
</comment>
<dbReference type="GO" id="GO:0051011">
    <property type="term" value="F:microtubule minus-end binding"/>
    <property type="evidence" value="ECO:0007669"/>
    <property type="project" value="TreeGrafter"/>
</dbReference>
<feature type="compositionally biased region" description="Low complexity" evidence="6">
    <location>
        <begin position="778"/>
        <end position="789"/>
    </location>
</feature>
<evidence type="ECO:0000256" key="4">
    <source>
        <dbReference type="ARBA" id="ARBA00022701"/>
    </source>
</evidence>
<dbReference type="GO" id="GO:0043015">
    <property type="term" value="F:gamma-tubulin binding"/>
    <property type="evidence" value="ECO:0007669"/>
    <property type="project" value="InterPro"/>
</dbReference>
<proteinExistence type="inferred from homology"/>
<sequence length="1513" mass="168087">MVSLLTDMPPEAVVNILLFLPQIDIQRCKLVSRLLYSIIHNSPHLQYLLELDRSGYVAPINPLVDLSFSEKVHILQEKQNRTRDPDVKILDTIGLGGANRQFSRGVFAIGGPTLDVTSRLNLYRHSSRNDNTPSWRHSLADLGLTAHDFRIDPDFDLLILLEIVHSPPDPETDLQMRFHLRSLYTGLNHPLAATPVITGNFKFTSTYIDTGFQIVGRLLVILCHTNSLLDRSSPRIYVWDWTTGDLVTSTEVPGHDFAFLSEDTFAVSYGRRKWDGVDIIGSLELFTFADVPAGGRARHIASLHLPPTLEGPCHSTFRFLSTPLAPATLHTQEPSIFTAPPRVYEIGPSSHYICLQVRAFNIKIAPSEMSNGTLFIPSASVLQVLKSAATVDPRSRLHIPWENWARGTSWINNRHLRSQTNCVFGHRAALLDLNHELNAWQVLIYDLRVNLRDLDKYQTRRKRTYDMQRADTFLDAVFTSSTPEAPEIRAPPMVASFTVSKYGDLVERLTTHDPLNLMIDDEHVEHLIGACGNRKFEKVRRKIIIIASSSLSSQTVFYGVNRPAPALHHWPTTMSGRFSRPASRATLPSHTYSKRSGEARTQDASFTAEVSFVHAPLNSRVQKTTTNERERAPTLRELPLEVQEAFILEDMLSVLLGIDGVYVVRVGPEEPPQFTVDSGLDPALRDLVGRMLPLATHYCACVAFIEARAHIEFGAVCHALCAAVRSVLKDYTTLITQLEHLFQTSSAFSLQQLWFHIHPVMRTLSLIHSVADDIISPPTASLTPSSSAASDEEDDEEERKKDEELGLGGVKAVLMGVGVGVEEGGNVKGGEVLGILWDRWVAMSGDPPASALLRKLLAAASIPYAQILRTWTHHGTLHDPHGEFFVRARASVNKEGEVGRDPREDYTDEYWERRYTLRDGTHALHPSTAASSTSQPALSAAPPPSALVPRPRVSGGRLPGGACVPPPLEGWKHKVLLAGKYLNVVREWGGDAAGVRNSLKELENKGSKEEGQGQGGDGKEETEHGAPRPSNLKSKSGSSDKAKTRDSTLNDKGSAESDDGAMDSPTFYKAVEDAYTYANRTLLRVLMEDQMLIPRLRSLKYYFFLPRSSFLTHFLDLAHLELRKPPKSANLVKLQSLLELAISGPEEPTSFGSAAVVAGVGGVTLGASNAIGTGSNSAAETPSFREDVKVIMAPLGLYEWLLRVVSVSGAIDDAGGGGNEDQFAASRSRGRGKDGKDSEKEKKKKPAPALDHLTLDYTVPFPLSLVISRKTILRYQLLFRFLLHLKHVEQMLGGMWVEQMLGAWRHPVIVRGTAAESRSVSRAESRASHHSGPPSAHPNNPGAQSLPPNTIPNPNHPHSSHYPTALHADFERWRRRVFLLRARMLAFVQQILAFATFEVLEPNWKSLEKRLERVSTVDQVLRDHVDFLDTCLKECMLTSAKLLRVYSNLLVTISMFAQYASSFTRSARDVLNAMEQEANREITGKPVDMKKEWSFLNRFEQNFNHSFKARLCD</sequence>
<feature type="compositionally biased region" description="Basic and acidic residues" evidence="6">
    <location>
        <begin position="1000"/>
        <end position="1026"/>
    </location>
</feature>
<dbReference type="GO" id="GO:0051225">
    <property type="term" value="P:spindle assembly"/>
    <property type="evidence" value="ECO:0007669"/>
    <property type="project" value="TreeGrafter"/>
</dbReference>
<evidence type="ECO:0000256" key="2">
    <source>
        <dbReference type="ARBA" id="ARBA00010337"/>
    </source>
</evidence>
<evidence type="ECO:0000256" key="5">
    <source>
        <dbReference type="ARBA" id="ARBA00023212"/>
    </source>
</evidence>
<feature type="region of interest" description="Disordered" evidence="6">
    <location>
        <begin position="578"/>
        <end position="600"/>
    </location>
</feature>
<feature type="compositionally biased region" description="Low complexity" evidence="6">
    <location>
        <begin position="926"/>
        <end position="940"/>
    </location>
</feature>
<feature type="region of interest" description="Disordered" evidence="6">
    <location>
        <begin position="1217"/>
        <end position="1247"/>
    </location>
</feature>
<dbReference type="Pfam" id="PF17681">
    <property type="entry name" value="GCP_N_terminal"/>
    <property type="match status" value="1"/>
</dbReference>
<dbReference type="InterPro" id="IPR041470">
    <property type="entry name" value="GCP_N"/>
</dbReference>
<dbReference type="SUPFAM" id="SSF81383">
    <property type="entry name" value="F-box domain"/>
    <property type="match status" value="1"/>
</dbReference>
<dbReference type="Pfam" id="PF00646">
    <property type="entry name" value="F-box"/>
    <property type="match status" value="1"/>
</dbReference>
<dbReference type="CDD" id="cd09917">
    <property type="entry name" value="F-box_SF"/>
    <property type="match status" value="1"/>
</dbReference>
<evidence type="ECO:0000259" key="7">
    <source>
        <dbReference type="PROSITE" id="PS50181"/>
    </source>
</evidence>
<dbReference type="GO" id="GO:0000930">
    <property type="term" value="C:gamma-tubulin complex"/>
    <property type="evidence" value="ECO:0007669"/>
    <property type="project" value="TreeGrafter"/>
</dbReference>
<dbReference type="InterPro" id="IPR040457">
    <property type="entry name" value="GCP_C"/>
</dbReference>
<dbReference type="InterPro" id="IPR036047">
    <property type="entry name" value="F-box-like_dom_sf"/>
</dbReference>
<feature type="region of interest" description="Disordered" evidence="6">
    <location>
        <begin position="1315"/>
        <end position="1360"/>
    </location>
</feature>
<dbReference type="PANTHER" id="PTHR19302">
    <property type="entry name" value="GAMMA TUBULIN COMPLEX PROTEIN"/>
    <property type="match status" value="1"/>
</dbReference>
<dbReference type="GO" id="GO:0000922">
    <property type="term" value="C:spindle pole"/>
    <property type="evidence" value="ECO:0007669"/>
    <property type="project" value="InterPro"/>
</dbReference>
<dbReference type="GO" id="GO:0044732">
    <property type="term" value="C:mitotic spindle pole body"/>
    <property type="evidence" value="ECO:0007669"/>
    <property type="project" value="TreeGrafter"/>
</dbReference>
<keyword evidence="4" id="KW-0493">Microtubule</keyword>
<name>A0A5N5QJ33_9AGAM</name>
<comment type="caution">
    <text evidence="8">The sequence shown here is derived from an EMBL/GenBank/DDBJ whole genome shotgun (WGS) entry which is preliminary data.</text>
</comment>
<dbReference type="GO" id="GO:0007020">
    <property type="term" value="P:microtubule nucleation"/>
    <property type="evidence" value="ECO:0007669"/>
    <property type="project" value="InterPro"/>
</dbReference>
<dbReference type="Gene3D" id="1.20.120.1900">
    <property type="entry name" value="Gamma-tubulin complex, C-terminal domain"/>
    <property type="match status" value="1"/>
</dbReference>
<feature type="region of interest" description="Disordered" evidence="6">
    <location>
        <begin position="924"/>
        <end position="958"/>
    </location>
</feature>
<dbReference type="InterPro" id="IPR001810">
    <property type="entry name" value="F-box_dom"/>
</dbReference>
<evidence type="ECO:0000256" key="1">
    <source>
        <dbReference type="ARBA" id="ARBA00004245"/>
    </source>
</evidence>
<dbReference type="Proteomes" id="UP000383932">
    <property type="component" value="Unassembled WGS sequence"/>
</dbReference>
<feature type="region of interest" description="Disordered" evidence="6">
    <location>
        <begin position="1000"/>
        <end position="1063"/>
    </location>
</feature>
<dbReference type="EMBL" id="SSOP01000095">
    <property type="protein sequence ID" value="KAB5591649.1"/>
    <property type="molecule type" value="Genomic_DNA"/>
</dbReference>
<dbReference type="GO" id="GO:0031122">
    <property type="term" value="P:cytoplasmic microtubule organization"/>
    <property type="evidence" value="ECO:0007669"/>
    <property type="project" value="TreeGrafter"/>
</dbReference>
<dbReference type="PANTHER" id="PTHR19302:SF13">
    <property type="entry name" value="GAMMA-TUBULIN COMPLEX COMPONENT 2"/>
    <property type="match status" value="1"/>
</dbReference>
<feature type="compositionally biased region" description="Basic and acidic residues" evidence="6">
    <location>
        <begin position="1038"/>
        <end position="1055"/>
    </location>
</feature>
<dbReference type="PROSITE" id="PS50181">
    <property type="entry name" value="FBOX"/>
    <property type="match status" value="1"/>
</dbReference>
<feature type="region of interest" description="Disordered" evidence="6">
    <location>
        <begin position="778"/>
        <end position="803"/>
    </location>
</feature>
<evidence type="ECO:0000256" key="3">
    <source>
        <dbReference type="ARBA" id="ARBA00022490"/>
    </source>
</evidence>
<organism evidence="8 9">
    <name type="scientific">Ceratobasidium theobromae</name>
    <dbReference type="NCBI Taxonomy" id="1582974"/>
    <lineage>
        <taxon>Eukaryota</taxon>
        <taxon>Fungi</taxon>
        <taxon>Dikarya</taxon>
        <taxon>Basidiomycota</taxon>
        <taxon>Agaricomycotina</taxon>
        <taxon>Agaricomycetes</taxon>
        <taxon>Cantharellales</taxon>
        <taxon>Ceratobasidiaceae</taxon>
        <taxon>Ceratobasidium</taxon>
    </lineage>
</organism>
<dbReference type="GO" id="GO:0005874">
    <property type="term" value="C:microtubule"/>
    <property type="evidence" value="ECO:0007669"/>
    <property type="project" value="UniProtKB-KW"/>
</dbReference>
<evidence type="ECO:0000313" key="8">
    <source>
        <dbReference type="EMBL" id="KAB5591649.1"/>
    </source>
</evidence>
<evidence type="ECO:0000256" key="6">
    <source>
        <dbReference type="SAM" id="MobiDB-lite"/>
    </source>
</evidence>
<dbReference type="InterPro" id="IPR007259">
    <property type="entry name" value="GCP"/>
</dbReference>
<protein>
    <submittedName>
        <fullName evidence="8">Spindle pole body component alp4</fullName>
    </submittedName>
</protein>
<reference evidence="8 9" key="1">
    <citation type="journal article" date="2019" name="Fungal Biol. Biotechnol.">
        <title>Draft genome sequence of fastidious pathogen Ceratobasidium theobromae, which causes vascular-streak dieback in Theobroma cacao.</title>
        <authorList>
            <person name="Ali S.S."/>
            <person name="Asman A."/>
            <person name="Shao J."/>
            <person name="Firmansyah A.P."/>
            <person name="Susilo A.W."/>
            <person name="Rosmana A."/>
            <person name="McMahon P."/>
            <person name="Junaid M."/>
            <person name="Guest D."/>
            <person name="Kheng T.Y."/>
            <person name="Meinhardt L.W."/>
            <person name="Bailey B.A."/>
        </authorList>
    </citation>
    <scope>NUCLEOTIDE SEQUENCE [LARGE SCALE GENOMIC DNA]</scope>
    <source>
        <strain evidence="8 9">CT2</strain>
    </source>
</reference>
<dbReference type="GO" id="GO:0000278">
    <property type="term" value="P:mitotic cell cycle"/>
    <property type="evidence" value="ECO:0007669"/>
    <property type="project" value="TreeGrafter"/>
</dbReference>
<gene>
    <name evidence="8" type="ORF">CTheo_4901</name>
</gene>
<dbReference type="GO" id="GO:0051321">
    <property type="term" value="P:meiotic cell cycle"/>
    <property type="evidence" value="ECO:0007669"/>
    <property type="project" value="TreeGrafter"/>
</dbReference>
<accession>A0A5N5QJ33</accession>
<dbReference type="SMART" id="SM00256">
    <property type="entry name" value="FBOX"/>
    <property type="match status" value="1"/>
</dbReference>
<feature type="domain" description="F-box" evidence="7">
    <location>
        <begin position="2"/>
        <end position="48"/>
    </location>
</feature>
<dbReference type="OrthoDB" id="2192946at2759"/>
<feature type="compositionally biased region" description="Basic and acidic residues" evidence="6">
    <location>
        <begin position="1231"/>
        <end position="1241"/>
    </location>
</feature>
<dbReference type="InterPro" id="IPR042241">
    <property type="entry name" value="GCP_C_sf"/>
</dbReference>
<keyword evidence="3" id="KW-0963">Cytoplasm</keyword>
<dbReference type="Pfam" id="PF04130">
    <property type="entry name" value="GCP_C_terminal"/>
    <property type="match status" value="1"/>
</dbReference>
<keyword evidence="9" id="KW-1185">Reference proteome</keyword>
<evidence type="ECO:0000313" key="9">
    <source>
        <dbReference type="Proteomes" id="UP000383932"/>
    </source>
</evidence>